<accession>A0AAD7G897</accession>
<feature type="compositionally biased region" description="Acidic residues" evidence="1">
    <location>
        <begin position="1"/>
        <end position="21"/>
    </location>
</feature>
<reference evidence="2" key="1">
    <citation type="submission" date="2023-03" db="EMBL/GenBank/DDBJ databases">
        <title>Massive genome expansion in bonnet fungi (Mycena s.s.) driven by repeated elements and novel gene families across ecological guilds.</title>
        <authorList>
            <consortium name="Lawrence Berkeley National Laboratory"/>
            <person name="Harder C.B."/>
            <person name="Miyauchi S."/>
            <person name="Viragh M."/>
            <person name="Kuo A."/>
            <person name="Thoen E."/>
            <person name="Andreopoulos B."/>
            <person name="Lu D."/>
            <person name="Skrede I."/>
            <person name="Drula E."/>
            <person name="Henrissat B."/>
            <person name="Morin E."/>
            <person name="Kohler A."/>
            <person name="Barry K."/>
            <person name="LaButti K."/>
            <person name="Morin E."/>
            <person name="Salamov A."/>
            <person name="Lipzen A."/>
            <person name="Mereny Z."/>
            <person name="Hegedus B."/>
            <person name="Baldrian P."/>
            <person name="Stursova M."/>
            <person name="Weitz H."/>
            <person name="Taylor A."/>
            <person name="Grigoriev I.V."/>
            <person name="Nagy L.G."/>
            <person name="Martin F."/>
            <person name="Kauserud H."/>
        </authorList>
    </citation>
    <scope>NUCLEOTIDE SEQUENCE</scope>
    <source>
        <strain evidence="2">CBHHK067</strain>
    </source>
</reference>
<dbReference type="AlphaFoldDB" id="A0AAD7G897"/>
<gene>
    <name evidence="2" type="ORF">B0H17DRAFT_945412</name>
</gene>
<protein>
    <submittedName>
        <fullName evidence="2">Uncharacterized protein</fullName>
    </submittedName>
</protein>
<evidence type="ECO:0000256" key="1">
    <source>
        <dbReference type="SAM" id="MobiDB-lite"/>
    </source>
</evidence>
<sequence length="315" mass="36326">MDQEQTDEASALSDDESDGEQPPDRDNALENQDTEEEDEDDKSGLHPVRKHRHKGKIKPLSALELRDKHYFLEYITTTKCRHIPWNKFFGNKYKSEYFLCVRKHRLTGIHTERLNYPVPDGPCCDNCHPKKFPVETIVLVSGHQLKAGRKEKSPPELEVAVREKLNDVREQIVVADFPNENFLTGNVFISDDVVDTLAKRARLLTFVDTILQHTYWIFAQKYGDKVIAAIQDFLTDFPDLAKEVQETQVAKHAQRMLDAAAFKELRSKLVIVFDGCYDIVYLEMEATPAKIVTTARKHKKEMGPRRRCQLFLSLP</sequence>
<feature type="region of interest" description="Disordered" evidence="1">
    <location>
        <begin position="1"/>
        <end position="54"/>
    </location>
</feature>
<dbReference type="Proteomes" id="UP001221757">
    <property type="component" value="Unassembled WGS sequence"/>
</dbReference>
<proteinExistence type="predicted"/>
<comment type="caution">
    <text evidence="2">The sequence shown here is derived from an EMBL/GenBank/DDBJ whole genome shotgun (WGS) entry which is preliminary data.</text>
</comment>
<feature type="compositionally biased region" description="Acidic residues" evidence="1">
    <location>
        <begin position="32"/>
        <end position="41"/>
    </location>
</feature>
<evidence type="ECO:0000313" key="2">
    <source>
        <dbReference type="EMBL" id="KAJ7676345.1"/>
    </source>
</evidence>
<dbReference type="EMBL" id="JARKIE010000143">
    <property type="protein sequence ID" value="KAJ7676345.1"/>
    <property type="molecule type" value="Genomic_DNA"/>
</dbReference>
<organism evidence="2 3">
    <name type="scientific">Mycena rosella</name>
    <name type="common">Pink bonnet</name>
    <name type="synonym">Agaricus rosellus</name>
    <dbReference type="NCBI Taxonomy" id="1033263"/>
    <lineage>
        <taxon>Eukaryota</taxon>
        <taxon>Fungi</taxon>
        <taxon>Dikarya</taxon>
        <taxon>Basidiomycota</taxon>
        <taxon>Agaricomycotina</taxon>
        <taxon>Agaricomycetes</taxon>
        <taxon>Agaricomycetidae</taxon>
        <taxon>Agaricales</taxon>
        <taxon>Marasmiineae</taxon>
        <taxon>Mycenaceae</taxon>
        <taxon>Mycena</taxon>
    </lineage>
</organism>
<evidence type="ECO:0000313" key="3">
    <source>
        <dbReference type="Proteomes" id="UP001221757"/>
    </source>
</evidence>
<name>A0AAD7G897_MYCRO</name>
<keyword evidence="3" id="KW-1185">Reference proteome</keyword>